<feature type="region of interest" description="Disordered" evidence="15">
    <location>
        <begin position="900"/>
        <end position="923"/>
    </location>
</feature>
<dbReference type="PANTHER" id="PTHR11584">
    <property type="entry name" value="SERINE/THREONINE PROTEIN KINASE"/>
    <property type="match status" value="1"/>
</dbReference>
<keyword evidence="18" id="KW-1185">Reference proteome</keyword>
<dbReference type="Gene3D" id="1.10.510.10">
    <property type="entry name" value="Transferase(Phosphotransferase) domain 1"/>
    <property type="match status" value="1"/>
</dbReference>
<dbReference type="Ensembl" id="ENSDLAT00005021006.2">
    <property type="protein sequence ID" value="ENSDLAP00005019546.2"/>
    <property type="gene ID" value="ENSDLAG00005008475.2"/>
</dbReference>
<dbReference type="GO" id="GO:0005524">
    <property type="term" value="F:ATP binding"/>
    <property type="evidence" value="ECO:0007669"/>
    <property type="project" value="UniProtKB-UniRule"/>
</dbReference>
<dbReference type="SUPFAM" id="SSF56112">
    <property type="entry name" value="Protein kinase-like (PK-like)"/>
    <property type="match status" value="1"/>
</dbReference>
<keyword evidence="7 14" id="KW-0547">Nucleotide-binding</keyword>
<keyword evidence="10" id="KW-0460">Magnesium</keyword>
<evidence type="ECO:0000256" key="3">
    <source>
        <dbReference type="ARBA" id="ARBA00012406"/>
    </source>
</evidence>
<evidence type="ECO:0000256" key="5">
    <source>
        <dbReference type="ARBA" id="ARBA00022679"/>
    </source>
</evidence>
<dbReference type="AlphaFoldDB" id="A0A8C4GN23"/>
<organism evidence="17 18">
    <name type="scientific">Dicentrarchus labrax</name>
    <name type="common">European seabass</name>
    <name type="synonym">Morone labrax</name>
    <dbReference type="NCBI Taxonomy" id="13489"/>
    <lineage>
        <taxon>Eukaryota</taxon>
        <taxon>Metazoa</taxon>
        <taxon>Chordata</taxon>
        <taxon>Craniata</taxon>
        <taxon>Vertebrata</taxon>
        <taxon>Euteleostomi</taxon>
        <taxon>Actinopterygii</taxon>
        <taxon>Neopterygii</taxon>
        <taxon>Teleostei</taxon>
        <taxon>Neoteleostei</taxon>
        <taxon>Acanthomorphata</taxon>
        <taxon>Eupercaria</taxon>
        <taxon>Moronidae</taxon>
        <taxon>Dicentrarchus</taxon>
    </lineage>
</organism>
<dbReference type="Pfam" id="PF00069">
    <property type="entry name" value="Pkinase"/>
    <property type="match status" value="1"/>
</dbReference>
<dbReference type="Pfam" id="PF20302">
    <property type="entry name" value="HisK-N-like"/>
    <property type="match status" value="1"/>
</dbReference>
<evidence type="ECO:0000313" key="18">
    <source>
        <dbReference type="Proteomes" id="UP000694389"/>
    </source>
</evidence>
<dbReference type="EC" id="2.7.11.25" evidence="3"/>
<dbReference type="PROSITE" id="PS00107">
    <property type="entry name" value="PROTEIN_KINASE_ATP"/>
    <property type="match status" value="1"/>
</dbReference>
<accession>A0A8C4GN23</accession>
<evidence type="ECO:0000256" key="2">
    <source>
        <dbReference type="ARBA" id="ARBA00006529"/>
    </source>
</evidence>
<name>A0A8C4GN23_DICLA</name>
<dbReference type="InterPro" id="IPR011009">
    <property type="entry name" value="Kinase-like_dom_sf"/>
</dbReference>
<dbReference type="GeneTree" id="ENSGT00940000159398"/>
<dbReference type="InterPro" id="IPR000719">
    <property type="entry name" value="Prot_kinase_dom"/>
</dbReference>
<feature type="binding site" evidence="14">
    <location>
        <position position="623"/>
    </location>
    <ligand>
        <name>ATP</name>
        <dbReference type="ChEBI" id="CHEBI:30616"/>
    </ligand>
</feature>
<dbReference type="PANTHER" id="PTHR11584:SF391">
    <property type="entry name" value="MITOGEN-ACTIVATED PROTEIN KINASE KINASE KINASE 6"/>
    <property type="match status" value="1"/>
</dbReference>
<feature type="domain" description="Protein kinase" evidence="16">
    <location>
        <begin position="594"/>
        <end position="852"/>
    </location>
</feature>
<comment type="catalytic activity">
    <reaction evidence="13">
        <text>L-seryl-[protein] + ATP = O-phospho-L-seryl-[protein] + ADP + H(+)</text>
        <dbReference type="Rhea" id="RHEA:17989"/>
        <dbReference type="Rhea" id="RHEA-COMP:9863"/>
        <dbReference type="Rhea" id="RHEA-COMP:11604"/>
        <dbReference type="ChEBI" id="CHEBI:15378"/>
        <dbReference type="ChEBI" id="CHEBI:29999"/>
        <dbReference type="ChEBI" id="CHEBI:30616"/>
        <dbReference type="ChEBI" id="CHEBI:83421"/>
        <dbReference type="ChEBI" id="CHEBI:456216"/>
        <dbReference type="EC" id="2.7.11.25"/>
    </reaction>
</comment>
<dbReference type="Gene3D" id="3.30.200.20">
    <property type="entry name" value="Phosphorylase Kinase, domain 1"/>
    <property type="match status" value="1"/>
</dbReference>
<dbReference type="GO" id="GO:0046872">
    <property type="term" value="F:metal ion binding"/>
    <property type="evidence" value="ECO:0007669"/>
    <property type="project" value="UniProtKB-KW"/>
</dbReference>
<evidence type="ECO:0000256" key="8">
    <source>
        <dbReference type="ARBA" id="ARBA00022777"/>
    </source>
</evidence>
<keyword evidence="9 14" id="KW-0067">ATP-binding</keyword>
<reference evidence="17" key="1">
    <citation type="submission" date="2025-08" db="UniProtKB">
        <authorList>
            <consortium name="Ensembl"/>
        </authorList>
    </citation>
    <scope>IDENTIFICATION</scope>
</reference>
<dbReference type="GO" id="GO:0033554">
    <property type="term" value="P:cellular response to stress"/>
    <property type="evidence" value="ECO:0007669"/>
    <property type="project" value="TreeGrafter"/>
</dbReference>
<evidence type="ECO:0000256" key="14">
    <source>
        <dbReference type="PROSITE-ProRule" id="PRU10141"/>
    </source>
</evidence>
<evidence type="ECO:0000256" key="1">
    <source>
        <dbReference type="ARBA" id="ARBA00001946"/>
    </source>
</evidence>
<comment type="catalytic activity">
    <reaction evidence="12">
        <text>L-threonyl-[protein] + ATP = O-phospho-L-threonyl-[protein] + ADP + H(+)</text>
        <dbReference type="Rhea" id="RHEA:46608"/>
        <dbReference type="Rhea" id="RHEA-COMP:11060"/>
        <dbReference type="Rhea" id="RHEA-COMP:11605"/>
        <dbReference type="ChEBI" id="CHEBI:15378"/>
        <dbReference type="ChEBI" id="CHEBI:30013"/>
        <dbReference type="ChEBI" id="CHEBI:30616"/>
        <dbReference type="ChEBI" id="CHEBI:61977"/>
        <dbReference type="ChEBI" id="CHEBI:456216"/>
        <dbReference type="EC" id="2.7.11.25"/>
    </reaction>
</comment>
<dbReference type="InterPro" id="IPR043969">
    <property type="entry name" value="MAP3K_PH"/>
</dbReference>
<evidence type="ECO:0000256" key="7">
    <source>
        <dbReference type="ARBA" id="ARBA00022741"/>
    </source>
</evidence>
<comment type="similarity">
    <text evidence="2">Belongs to the protein kinase superfamily. STE Ser/Thr protein kinase family. MAP kinase kinase kinase subfamily.</text>
</comment>
<evidence type="ECO:0000256" key="6">
    <source>
        <dbReference type="ARBA" id="ARBA00022723"/>
    </source>
</evidence>
<keyword evidence="6" id="KW-0479">Metal-binding</keyword>
<dbReference type="Pfam" id="PF19039">
    <property type="entry name" value="ASK_PH"/>
    <property type="match status" value="1"/>
</dbReference>
<evidence type="ECO:0000256" key="15">
    <source>
        <dbReference type="SAM" id="MobiDB-lite"/>
    </source>
</evidence>
<dbReference type="CDD" id="cd06624">
    <property type="entry name" value="STKc_ASK"/>
    <property type="match status" value="1"/>
</dbReference>
<evidence type="ECO:0000256" key="4">
    <source>
        <dbReference type="ARBA" id="ARBA00022527"/>
    </source>
</evidence>
<evidence type="ECO:0000256" key="12">
    <source>
        <dbReference type="ARBA" id="ARBA00047559"/>
    </source>
</evidence>
<dbReference type="FunFam" id="1.10.510.10:FF:000054">
    <property type="entry name" value="Mitogen-activated protein kinase kinase kinase 5"/>
    <property type="match status" value="1"/>
</dbReference>
<keyword evidence="5" id="KW-0808">Transferase</keyword>
<comment type="cofactor">
    <cofactor evidence="1">
        <name>Mg(2+)</name>
        <dbReference type="ChEBI" id="CHEBI:18420"/>
    </cofactor>
</comment>
<dbReference type="Pfam" id="PF13281">
    <property type="entry name" value="MAP3K_TRAF_bd"/>
    <property type="match status" value="1"/>
</dbReference>
<evidence type="ECO:0000259" key="16">
    <source>
        <dbReference type="PROSITE" id="PS50011"/>
    </source>
</evidence>
<evidence type="ECO:0000313" key="17">
    <source>
        <dbReference type="Ensembl" id="ENSDLAP00005019546.2"/>
    </source>
</evidence>
<sequence length="1068" mass="120643">YLKTSPFIFVCSESHSIHMWVSAGSLWQDPLAIELSASGSGKQIVSPRSRTRAVSVAYIVNEDASVPQTEENLSLKCLKEACADAHAVFKTIPFERISMGTTDILDSFYNADVAVVEMSDSFCQPSLFYHLGVRESFGMINNIILYCYKPDSDLQAQCGSYTFIPYVVSPQGKVFACDATMMTGMKELMQPCFQLEPLLTLLVDRLVHLLNNVHVQSSEYFRESIRHEIRMARERFSGQDLSEELSRIQKRLDSVELLTPDIVMNLLLSYRDIQDYDSIIKLVETLNNLPMCLVAKHQNIKFHYIFALNRRNHPGDHVFCLCGRIYKDMFMCSGFTDQRSRDQACYWYGKAFETEPTLHSGINNVVLLMAAGHEFETSIELRKIGVTLSSLLGRKGSLEKMKDYWDVGFFLGANILANEYRKVIEASEKLYRFKAPIWDFCLILRFIKWNNDFSVFFSGLWHPLWRRSSCTVLVLEPSKLLQPAIVCVSEEDESRTVQLKHVTSLKVCRQSAPQPWATFLSEYVCLASKIDERSCFLYVHYNSDDFQLCFPSELHCKGFCELVNSLLQQAEDSAQDLNHLTEGILEYIYETNENRDKVVLGKGTYGVVYAGRDLSNQVRIAIKEIPEKDSTYSQPLHEEIALHKRLKHRNIVQYLGSVSQDGFIKIFMEEVPGGSLSSLLRSKWGPLKDNEATIIFYTKQILEGLKYLHDNQIVHRDIKGDNVLINTYSGVLKISDFGTSKRLAGINPCTETFTGTLQYMAPEIIDQGPRGYGKPADIWSLGCTIIEMATGKTPFHELGSPQAAMFKVGMFKIHPKVPECMSDAAKGFIMNCFTPNPDDRATAAELLMDTFLRSSPRKRTKAPQEIESKDSSGEASVLIISTHCSSFSYMPQSTLRADEISESPPSTSFLPIPEDSPSEMCSPASTEENIGLFMLRKDSERRATLHRVLTDYISLVVFNIQESVPQGSSITADHITQLIGCLRDNIRSPDRKQLTSSLLDLRTTLLTAAVSLNSLQVVLFSFQDAVKKVLRQQQVKPHWMFALDNLLRQAVQEAITVLLPGRASSYAV</sequence>
<keyword evidence="11" id="KW-0175">Coiled coil</keyword>
<dbReference type="PROSITE" id="PS50011">
    <property type="entry name" value="PROTEIN_KINASE_DOM"/>
    <property type="match status" value="1"/>
</dbReference>
<dbReference type="FunFam" id="3.30.200.20:FF:000067">
    <property type="entry name" value="Mitogen-activated protein kinase kinase kinase 5"/>
    <property type="match status" value="1"/>
</dbReference>
<evidence type="ECO:0000256" key="9">
    <source>
        <dbReference type="ARBA" id="ARBA00022840"/>
    </source>
</evidence>
<reference evidence="17" key="2">
    <citation type="submission" date="2025-09" db="UniProtKB">
        <authorList>
            <consortium name="Ensembl"/>
        </authorList>
    </citation>
    <scope>IDENTIFICATION</scope>
</reference>
<dbReference type="GO" id="GO:0004709">
    <property type="term" value="F:MAP kinase kinase kinase activity"/>
    <property type="evidence" value="ECO:0007669"/>
    <property type="project" value="UniProtKB-EC"/>
</dbReference>
<dbReference type="InterPro" id="IPR046872">
    <property type="entry name" value="DRHyd-ASK"/>
</dbReference>
<keyword evidence="8" id="KW-0418">Kinase</keyword>
<dbReference type="InterPro" id="IPR008271">
    <property type="entry name" value="Ser/Thr_kinase_AS"/>
</dbReference>
<keyword evidence="4" id="KW-0723">Serine/threonine-protein kinase</keyword>
<evidence type="ECO:0000256" key="10">
    <source>
        <dbReference type="ARBA" id="ARBA00022842"/>
    </source>
</evidence>
<dbReference type="InterPro" id="IPR046873">
    <property type="entry name" value="HisK-N-like"/>
</dbReference>
<proteinExistence type="inferred from homology"/>
<dbReference type="Proteomes" id="UP000694389">
    <property type="component" value="Unassembled WGS sequence"/>
</dbReference>
<dbReference type="Pfam" id="PF20309">
    <property type="entry name" value="DRHyd-ASK"/>
    <property type="match status" value="1"/>
</dbReference>
<evidence type="ECO:0000256" key="11">
    <source>
        <dbReference type="ARBA" id="ARBA00023054"/>
    </source>
</evidence>
<dbReference type="SMART" id="SM00220">
    <property type="entry name" value="S_TKc"/>
    <property type="match status" value="1"/>
</dbReference>
<dbReference type="InterPro" id="IPR025136">
    <property type="entry name" value="MAP3K_TRAF-bd"/>
</dbReference>
<dbReference type="PROSITE" id="PS00108">
    <property type="entry name" value="PROTEIN_KINASE_ST"/>
    <property type="match status" value="1"/>
</dbReference>
<protein>
    <recommendedName>
        <fullName evidence="3">mitogen-activated protein kinase kinase kinase</fullName>
        <ecNumber evidence="3">2.7.11.25</ecNumber>
    </recommendedName>
</protein>
<dbReference type="InterPro" id="IPR017441">
    <property type="entry name" value="Protein_kinase_ATP_BS"/>
</dbReference>
<evidence type="ECO:0000256" key="13">
    <source>
        <dbReference type="ARBA" id="ARBA00048329"/>
    </source>
</evidence>